<name>A0A9J5W0B4_SOLCO</name>
<sequence>MGLALPGHTALGILLFPWRVEIRGSDGHTTTPHPPRMQKLAGVEARVEARDGGYDGRKVEGY</sequence>
<proteinExistence type="predicted"/>
<gene>
    <name evidence="1" type="ORF">H5410_064046</name>
</gene>
<organism evidence="1 2">
    <name type="scientific">Solanum commersonii</name>
    <name type="common">Commerson's wild potato</name>
    <name type="synonym">Commerson's nightshade</name>
    <dbReference type="NCBI Taxonomy" id="4109"/>
    <lineage>
        <taxon>Eukaryota</taxon>
        <taxon>Viridiplantae</taxon>
        <taxon>Streptophyta</taxon>
        <taxon>Embryophyta</taxon>
        <taxon>Tracheophyta</taxon>
        <taxon>Spermatophyta</taxon>
        <taxon>Magnoliopsida</taxon>
        <taxon>eudicotyledons</taxon>
        <taxon>Gunneridae</taxon>
        <taxon>Pentapetalae</taxon>
        <taxon>asterids</taxon>
        <taxon>lamiids</taxon>
        <taxon>Solanales</taxon>
        <taxon>Solanaceae</taxon>
        <taxon>Solanoideae</taxon>
        <taxon>Solaneae</taxon>
        <taxon>Solanum</taxon>
    </lineage>
</organism>
<keyword evidence="2" id="KW-1185">Reference proteome</keyword>
<dbReference type="AlphaFoldDB" id="A0A9J5W0B4"/>
<dbReference type="EMBL" id="JACXVP010000020">
    <property type="protein sequence ID" value="KAG5568923.1"/>
    <property type="molecule type" value="Genomic_DNA"/>
</dbReference>
<accession>A0A9J5W0B4</accession>
<dbReference type="Proteomes" id="UP000824120">
    <property type="component" value="Unassembled WGS sequence"/>
</dbReference>
<reference evidence="1" key="1">
    <citation type="submission" date="2020-09" db="EMBL/GenBank/DDBJ databases">
        <title>De no assembly of potato wild relative species, Solanum commersonii.</title>
        <authorList>
            <person name="Cho K."/>
        </authorList>
    </citation>
    <scope>NUCLEOTIDE SEQUENCE</scope>
    <source>
        <strain evidence="1">LZ3.2</strain>
        <tissue evidence="1">Leaf</tissue>
    </source>
</reference>
<evidence type="ECO:0000313" key="2">
    <source>
        <dbReference type="Proteomes" id="UP000824120"/>
    </source>
</evidence>
<evidence type="ECO:0000313" key="1">
    <source>
        <dbReference type="EMBL" id="KAG5568923.1"/>
    </source>
</evidence>
<comment type="caution">
    <text evidence="1">The sequence shown here is derived from an EMBL/GenBank/DDBJ whole genome shotgun (WGS) entry which is preliminary data.</text>
</comment>
<protein>
    <submittedName>
        <fullName evidence="1">Uncharacterized protein</fullName>
    </submittedName>
</protein>